<dbReference type="PANTHER" id="PTHR30055">
    <property type="entry name" value="HTH-TYPE TRANSCRIPTIONAL REGULATOR RUTR"/>
    <property type="match status" value="1"/>
</dbReference>
<dbReference type="PANTHER" id="PTHR30055:SF242">
    <property type="entry name" value="HTH-TYPE TRANSCRIPTIONAL REPRESSOR KSTR"/>
    <property type="match status" value="1"/>
</dbReference>
<evidence type="ECO:0000256" key="3">
    <source>
        <dbReference type="SAM" id="MobiDB-lite"/>
    </source>
</evidence>
<reference evidence="5 6" key="1">
    <citation type="submission" date="2018-11" db="EMBL/GenBank/DDBJ databases">
        <title>Sequencing the genomes of 1000 actinobacteria strains.</title>
        <authorList>
            <person name="Klenk H.-P."/>
        </authorList>
    </citation>
    <scope>NUCLEOTIDE SEQUENCE [LARGE SCALE GENOMIC DNA]</scope>
    <source>
        <strain evidence="5 6">DSM 44254</strain>
    </source>
</reference>
<sequence length="226" mass="24438">MTNSRPAPSASPAASGAGLPAFKRERRTRILEAALGALQGQEFEQIRIAEVAQGADVALGTLYRYFPSKELLYAVALREWVHRQRLDAAMPGRTPEERIRARLRGVIGAFEAQPQFFKTHLLLYGSGDPEVEAILGEVSALAEEVLTGDFAALSVAEPRDDATMLWSILHSLLSSAIYQGGAFGEVYRLVDDFITLVLETRDGPVSGSPAKPGPQEPATGPNEHGR</sequence>
<dbReference type="PROSITE" id="PS50977">
    <property type="entry name" value="HTH_TETR_2"/>
    <property type="match status" value="1"/>
</dbReference>
<comment type="caution">
    <text evidence="5">The sequence shown here is derived from an EMBL/GenBank/DDBJ whole genome shotgun (WGS) entry which is preliminary data.</text>
</comment>
<dbReference type="SUPFAM" id="SSF46689">
    <property type="entry name" value="Homeodomain-like"/>
    <property type="match status" value="1"/>
</dbReference>
<protein>
    <submittedName>
        <fullName evidence="5">TetR family transcriptional regulator</fullName>
    </submittedName>
</protein>
<name>A0A3N1CW13_9ACTN</name>
<keyword evidence="6" id="KW-1185">Reference proteome</keyword>
<dbReference type="Gene3D" id="1.10.357.10">
    <property type="entry name" value="Tetracycline Repressor, domain 2"/>
    <property type="match status" value="1"/>
</dbReference>
<keyword evidence="1 2" id="KW-0238">DNA-binding</keyword>
<dbReference type="OrthoDB" id="4537491at2"/>
<feature type="domain" description="HTH tetR-type" evidence="4">
    <location>
        <begin position="24"/>
        <end position="84"/>
    </location>
</feature>
<evidence type="ECO:0000313" key="5">
    <source>
        <dbReference type="EMBL" id="ROO85502.1"/>
    </source>
</evidence>
<dbReference type="InterPro" id="IPR001647">
    <property type="entry name" value="HTH_TetR"/>
</dbReference>
<accession>A0A3N1CW13</accession>
<proteinExistence type="predicted"/>
<evidence type="ECO:0000256" key="1">
    <source>
        <dbReference type="ARBA" id="ARBA00023125"/>
    </source>
</evidence>
<gene>
    <name evidence="5" type="ORF">EDD29_3047</name>
</gene>
<dbReference type="Proteomes" id="UP000272400">
    <property type="component" value="Unassembled WGS sequence"/>
</dbReference>
<evidence type="ECO:0000313" key="6">
    <source>
        <dbReference type="Proteomes" id="UP000272400"/>
    </source>
</evidence>
<feature type="region of interest" description="Disordered" evidence="3">
    <location>
        <begin position="204"/>
        <end position="226"/>
    </location>
</feature>
<dbReference type="GO" id="GO:0003700">
    <property type="term" value="F:DNA-binding transcription factor activity"/>
    <property type="evidence" value="ECO:0007669"/>
    <property type="project" value="TreeGrafter"/>
</dbReference>
<dbReference type="InterPro" id="IPR050109">
    <property type="entry name" value="HTH-type_TetR-like_transc_reg"/>
</dbReference>
<feature type="DNA-binding region" description="H-T-H motif" evidence="2">
    <location>
        <begin position="47"/>
        <end position="66"/>
    </location>
</feature>
<dbReference type="GO" id="GO:0000976">
    <property type="term" value="F:transcription cis-regulatory region binding"/>
    <property type="evidence" value="ECO:0007669"/>
    <property type="project" value="TreeGrafter"/>
</dbReference>
<dbReference type="RefSeq" id="WP_123670486.1">
    <property type="nucleotide sequence ID" value="NZ_RJKE01000001.1"/>
</dbReference>
<dbReference type="Pfam" id="PF00440">
    <property type="entry name" value="TetR_N"/>
    <property type="match status" value="1"/>
</dbReference>
<dbReference type="EMBL" id="RJKE01000001">
    <property type="protein sequence ID" value="ROO85502.1"/>
    <property type="molecule type" value="Genomic_DNA"/>
</dbReference>
<evidence type="ECO:0000256" key="2">
    <source>
        <dbReference type="PROSITE-ProRule" id="PRU00335"/>
    </source>
</evidence>
<evidence type="ECO:0000259" key="4">
    <source>
        <dbReference type="PROSITE" id="PS50977"/>
    </source>
</evidence>
<dbReference type="InterPro" id="IPR009057">
    <property type="entry name" value="Homeodomain-like_sf"/>
</dbReference>
<organism evidence="5 6">
    <name type="scientific">Actinocorallia herbida</name>
    <dbReference type="NCBI Taxonomy" id="58109"/>
    <lineage>
        <taxon>Bacteria</taxon>
        <taxon>Bacillati</taxon>
        <taxon>Actinomycetota</taxon>
        <taxon>Actinomycetes</taxon>
        <taxon>Streptosporangiales</taxon>
        <taxon>Thermomonosporaceae</taxon>
        <taxon>Actinocorallia</taxon>
    </lineage>
</organism>
<dbReference type="AlphaFoldDB" id="A0A3N1CW13"/>